<dbReference type="GeneID" id="14905238"/>
<evidence type="ECO:0000313" key="2">
    <source>
        <dbReference type="EMBL" id="EGR29122.1"/>
    </source>
</evidence>
<dbReference type="SUPFAM" id="SSF57184">
    <property type="entry name" value="Growth factor receptor domain"/>
    <property type="match status" value="7"/>
</dbReference>
<dbReference type="RefSeq" id="XP_004030358.1">
    <property type="nucleotide sequence ID" value="XM_004030310.1"/>
</dbReference>
<dbReference type="PANTHER" id="PTHR15332">
    <property type="entry name" value="PROPROTEIN CONVERTASE SUBTILISIN_KEXIN TYPE 5-LIKE"/>
    <property type="match status" value="1"/>
</dbReference>
<feature type="non-terminal residue" evidence="2">
    <location>
        <position position="1"/>
    </location>
</feature>
<reference evidence="2 3" key="1">
    <citation type="submission" date="2011-07" db="EMBL/GenBank/DDBJ databases">
        <authorList>
            <person name="Coyne R."/>
            <person name="Brami D."/>
            <person name="Johnson J."/>
            <person name="Hostetler J."/>
            <person name="Hannick L."/>
            <person name="Clark T."/>
            <person name="Cassidy-Hanley D."/>
            <person name="Inman J."/>
        </authorList>
    </citation>
    <scope>NUCLEOTIDE SEQUENCE [LARGE SCALE GENOMIC DNA]</scope>
    <source>
        <strain evidence="2 3">G5</strain>
    </source>
</reference>
<dbReference type="EC" id="3.4.21.75" evidence="2"/>
<dbReference type="Gene3D" id="2.10.220.10">
    <property type="entry name" value="Hormone Receptor, Insulin-like Growth Factor Receptor 1, Chain A, domain 2"/>
    <property type="match status" value="7"/>
</dbReference>
<dbReference type="InterPro" id="IPR009030">
    <property type="entry name" value="Growth_fac_rcpt_cys_sf"/>
</dbReference>
<evidence type="ECO:0000313" key="3">
    <source>
        <dbReference type="Proteomes" id="UP000008983"/>
    </source>
</evidence>
<dbReference type="GO" id="GO:0004252">
    <property type="term" value="F:serine-type endopeptidase activity"/>
    <property type="evidence" value="ECO:0007669"/>
    <property type="project" value="UniProtKB-EC"/>
</dbReference>
<feature type="domain" description="EGF-like" evidence="1">
    <location>
        <begin position="1"/>
        <end position="31"/>
    </location>
</feature>
<name>G0R062_ICHMU</name>
<feature type="domain" description="EGF-like" evidence="1">
    <location>
        <begin position="539"/>
        <end position="574"/>
    </location>
</feature>
<dbReference type="SMART" id="SM01411">
    <property type="entry name" value="Ephrin_rec_like"/>
    <property type="match status" value="2"/>
</dbReference>
<sequence>CNQACLKCFGNLSTQCTLCRDGFYLNNTSCLNCHSRCLKCTGASFNQCQLCSTGFYLKYGFQCTNDCGLKYFANGNNGQCQQCESSLNCAECENGQACTKCDTGYFLQNPDCRQCHKNCLQCFGSDKSQCTQCNTQLQKYQEGTSCLDVCSLGNYRNNINGYLYCDQCQIPCSKCITKDICTECVIGYYYNPLENDPRNYCVKCENQIKYCSVCTFTNNKLQCLKCYKKYLSVDLLTCDDDCIKGYYRDDFQQQCLKCKPQCIQCFSGEDFSCSECATEWCQECNNGNNNCIACESDKNCKICVDYYYLDMIVNPENPDGAKIGLQCPITCETCQNDNICLKCLQKNFLFNDIKNQKVICINSCPDTYFENISNQQCLKCPNGCSKCYYDQLTQQFNCISQCHQNCISCSLGPTILQENCTQCTLQYVLNEFKCIEQCPLEQKYKSDQQICLSCHPSCKTCFGQKSNQCQQCNDGFYFDSVSSCNSCDQNCLTCIGPGYYNCVECIKNYFKLGQSTCIKECPDGYFPSEDSSNVKECIKCDIKCATCISLKQCTLCNNGFYQQMSNINNIVECINCDQKCKTCSGPSFRNCIQCASLYFLYENSCLDKCPSNLREINNKCIQCIDQNCSICDEKNTNKCKTCISPFVLDIDFKCKTECSDGYFKFANFNPADIPKRSSLFICSKCNINCSLCFGPSSKQCLGCKKGLFFHSDINGCFPSCLFGYIQDPYLIGQCLICKTNCISCVSSLFQFENGCFKECPFSTEVIPNTSICQRKILPSIRVLTDLNDLQIYSGEIVIQTQIVSQINILKMVWNLVKPDNYSSLFFEGVSRNSPVLIIPIQNIIINTEYELNFIVENQKGEENLNVLFNTKNIIQVGKFEISSLNNPVVSGQSDINIDLSGWQSNSEDITFDIFIYIQEEQEILQNGIKKTLMKQKDINYVAFQQKKTKFTFKSFPNENDEEITINVRAYSGFFLKQQQQYSL</sequence>
<gene>
    <name evidence="2" type="ORF">IMG5_162250</name>
</gene>
<dbReference type="InterPro" id="IPR006212">
    <property type="entry name" value="Furin_repeat"/>
</dbReference>
<dbReference type="PANTHER" id="PTHR15332:SF175">
    <property type="entry name" value="PROPROTEIN CONVERTASE SUBTILISIN_KEXIN TYPE 5-LIKE"/>
    <property type="match status" value="1"/>
</dbReference>
<proteinExistence type="predicted"/>
<dbReference type="SMART" id="SM00181">
    <property type="entry name" value="EGF"/>
    <property type="match status" value="9"/>
</dbReference>
<evidence type="ECO:0000259" key="1">
    <source>
        <dbReference type="SMART" id="SM00181"/>
    </source>
</evidence>
<keyword evidence="3" id="KW-1185">Reference proteome</keyword>
<feature type="domain" description="EGF-like" evidence="1">
    <location>
        <begin position="167"/>
        <end position="202"/>
    </location>
</feature>
<dbReference type="STRING" id="857967.G0R062"/>
<dbReference type="OrthoDB" id="304821at2759"/>
<feature type="domain" description="EGF-like" evidence="1">
    <location>
        <begin position="203"/>
        <end position="239"/>
    </location>
</feature>
<dbReference type="Proteomes" id="UP000008983">
    <property type="component" value="Unassembled WGS sequence"/>
</dbReference>
<feature type="domain" description="EGF-like" evidence="1">
    <location>
        <begin position="453"/>
        <end position="485"/>
    </location>
</feature>
<dbReference type="OMA" id="QEHWTGS"/>
<feature type="domain" description="EGF-like" evidence="1">
    <location>
        <begin position="333"/>
        <end position="378"/>
    </location>
</feature>
<accession>G0R062</accession>
<dbReference type="SMART" id="SM00261">
    <property type="entry name" value="FU"/>
    <property type="match status" value="11"/>
</dbReference>
<dbReference type="AlphaFoldDB" id="G0R062"/>
<dbReference type="InParanoid" id="G0R062"/>
<dbReference type="InterPro" id="IPR000742">
    <property type="entry name" value="EGF"/>
</dbReference>
<keyword evidence="2" id="KW-0378">Hydrolase</keyword>
<organism evidence="2 3">
    <name type="scientific">Ichthyophthirius multifiliis</name>
    <name type="common">White spot disease agent</name>
    <name type="synonym">Ich</name>
    <dbReference type="NCBI Taxonomy" id="5932"/>
    <lineage>
        <taxon>Eukaryota</taxon>
        <taxon>Sar</taxon>
        <taxon>Alveolata</taxon>
        <taxon>Ciliophora</taxon>
        <taxon>Intramacronucleata</taxon>
        <taxon>Oligohymenophorea</taxon>
        <taxon>Hymenostomatida</taxon>
        <taxon>Ophryoglenina</taxon>
        <taxon>Ichthyophthirius</taxon>
    </lineage>
</organism>
<feature type="domain" description="EGF-like" evidence="1">
    <location>
        <begin position="82"/>
        <end position="113"/>
    </location>
</feature>
<protein>
    <submittedName>
        <fullName evidence="2">Zinc finger lsd1 subclass family protein, putative</fullName>
        <ecNumber evidence="2">3.4.21.75</ecNumber>
    </submittedName>
</protein>
<feature type="domain" description="EGF-like" evidence="1">
    <location>
        <begin position="32"/>
        <end position="64"/>
    </location>
</feature>
<feature type="domain" description="EGF-like" evidence="1">
    <location>
        <begin position="630"/>
        <end position="683"/>
    </location>
</feature>
<dbReference type="CDD" id="cd00064">
    <property type="entry name" value="FU"/>
    <property type="match status" value="3"/>
</dbReference>
<dbReference type="eggNOG" id="KOG3525">
    <property type="taxonomic scope" value="Eukaryota"/>
</dbReference>
<dbReference type="EMBL" id="GL984181">
    <property type="protein sequence ID" value="EGR29122.1"/>
    <property type="molecule type" value="Genomic_DNA"/>
</dbReference>